<keyword evidence="7" id="KW-1185">Reference proteome</keyword>
<organism evidence="6 7">
    <name type="scientific">Amborella trichopoda</name>
    <dbReference type="NCBI Taxonomy" id="13333"/>
    <lineage>
        <taxon>Eukaryota</taxon>
        <taxon>Viridiplantae</taxon>
        <taxon>Streptophyta</taxon>
        <taxon>Embryophyta</taxon>
        <taxon>Tracheophyta</taxon>
        <taxon>Spermatophyta</taxon>
        <taxon>Magnoliopsida</taxon>
        <taxon>Amborellales</taxon>
        <taxon>Amborellaceae</taxon>
        <taxon>Amborella</taxon>
    </lineage>
</organism>
<dbReference type="Gene3D" id="3.30.40.10">
    <property type="entry name" value="Zinc/RING finger domain, C3HC4 (zinc finger)"/>
    <property type="match status" value="1"/>
</dbReference>
<keyword evidence="1" id="KW-0479">Metal-binding</keyword>
<evidence type="ECO:0000256" key="1">
    <source>
        <dbReference type="ARBA" id="ARBA00022723"/>
    </source>
</evidence>
<dbReference type="PANTHER" id="PTHR15710">
    <property type="entry name" value="E3 UBIQUITIN-PROTEIN LIGASE PRAJA"/>
    <property type="match status" value="1"/>
</dbReference>
<proteinExistence type="predicted"/>
<evidence type="ECO:0000313" key="6">
    <source>
        <dbReference type="EMBL" id="ERN13716.1"/>
    </source>
</evidence>
<dbReference type="AlphaFoldDB" id="W1Q039"/>
<dbReference type="GO" id="GO:0008270">
    <property type="term" value="F:zinc ion binding"/>
    <property type="evidence" value="ECO:0007669"/>
    <property type="project" value="UniProtKB-KW"/>
</dbReference>
<accession>W1Q039</accession>
<evidence type="ECO:0000259" key="5">
    <source>
        <dbReference type="PROSITE" id="PS50089"/>
    </source>
</evidence>
<name>W1Q039_AMBTC</name>
<evidence type="ECO:0000256" key="3">
    <source>
        <dbReference type="ARBA" id="ARBA00022833"/>
    </source>
</evidence>
<evidence type="ECO:0000256" key="4">
    <source>
        <dbReference type="PROSITE-ProRule" id="PRU00175"/>
    </source>
</evidence>
<dbReference type="PROSITE" id="PS50089">
    <property type="entry name" value="ZF_RING_2"/>
    <property type="match status" value="1"/>
</dbReference>
<evidence type="ECO:0000256" key="2">
    <source>
        <dbReference type="ARBA" id="ARBA00022771"/>
    </source>
</evidence>
<dbReference type="PANTHER" id="PTHR15710:SF243">
    <property type="entry name" value="E3 UBIQUITIN-PROTEIN LIGASE PRAJA-2 ISOFORM X1"/>
    <property type="match status" value="1"/>
</dbReference>
<gene>
    <name evidence="6" type="ORF">AMTR_s00049p00160360</name>
</gene>
<dbReference type="SMART" id="SM00184">
    <property type="entry name" value="RING"/>
    <property type="match status" value="1"/>
</dbReference>
<dbReference type="HOGENOM" id="CLU_101534_0_0_1"/>
<keyword evidence="2 4" id="KW-0863">Zinc-finger</keyword>
<evidence type="ECO:0000313" key="7">
    <source>
        <dbReference type="Proteomes" id="UP000017836"/>
    </source>
</evidence>
<dbReference type="GO" id="GO:0016567">
    <property type="term" value="P:protein ubiquitination"/>
    <property type="evidence" value="ECO:0000318"/>
    <property type="project" value="GO_Central"/>
</dbReference>
<reference evidence="7" key="1">
    <citation type="journal article" date="2013" name="Science">
        <title>The Amborella genome and the evolution of flowering plants.</title>
        <authorList>
            <consortium name="Amborella Genome Project"/>
        </authorList>
    </citation>
    <scope>NUCLEOTIDE SEQUENCE [LARGE SCALE GENOMIC DNA]</scope>
</reference>
<protein>
    <recommendedName>
        <fullName evidence="5">RING-type domain-containing protein</fullName>
    </recommendedName>
</protein>
<dbReference type="InterPro" id="IPR001841">
    <property type="entry name" value="Znf_RING"/>
</dbReference>
<dbReference type="SUPFAM" id="SSF57850">
    <property type="entry name" value="RING/U-box"/>
    <property type="match status" value="1"/>
</dbReference>
<sequence>MSSSFSRLLPSQHAASASKDIGLTLILTCHPPCENTHQLCMKLVIRQRVMAETSLGLNASIPFPKSSAIKETRCSILSTAQNMPTLEDAISLVCQTLNQADPTLRTISNLVASGMFGAAEALRASPDGPQVKLTFTNLLIVNVEAGHFGSEVLESYFSQVRKKLEECLRPRASLVDSLKLVGTTEKKENACVVCMSELSNGAGNVREMPCRHQYHEECISNWLEYNQSCPLCRHSLRSD</sequence>
<dbReference type="EMBL" id="KI392567">
    <property type="protein sequence ID" value="ERN13716.1"/>
    <property type="molecule type" value="Genomic_DNA"/>
</dbReference>
<feature type="domain" description="RING-type" evidence="5">
    <location>
        <begin position="191"/>
        <end position="233"/>
    </location>
</feature>
<keyword evidence="3" id="KW-0862">Zinc</keyword>
<dbReference type="GO" id="GO:0005737">
    <property type="term" value="C:cytoplasm"/>
    <property type="evidence" value="ECO:0000318"/>
    <property type="project" value="GO_Central"/>
</dbReference>
<dbReference type="Pfam" id="PF13639">
    <property type="entry name" value="zf-RING_2"/>
    <property type="match status" value="1"/>
</dbReference>
<dbReference type="GO" id="GO:0061630">
    <property type="term" value="F:ubiquitin protein ligase activity"/>
    <property type="evidence" value="ECO:0000318"/>
    <property type="project" value="GO_Central"/>
</dbReference>
<dbReference type="Proteomes" id="UP000017836">
    <property type="component" value="Unassembled WGS sequence"/>
</dbReference>
<dbReference type="Gramene" id="ERN13716">
    <property type="protein sequence ID" value="ERN13716"/>
    <property type="gene ID" value="AMTR_s00049p00160360"/>
</dbReference>
<dbReference type="eggNOG" id="KOG0800">
    <property type="taxonomic scope" value="Eukaryota"/>
</dbReference>
<dbReference type="InterPro" id="IPR013083">
    <property type="entry name" value="Znf_RING/FYVE/PHD"/>
</dbReference>